<protein>
    <recommendedName>
        <fullName evidence="3">Exocyst complex component Sec6</fullName>
    </recommendedName>
</protein>
<dbReference type="EMBL" id="CAUYUJ010017818">
    <property type="protein sequence ID" value="CAK0878155.1"/>
    <property type="molecule type" value="Genomic_DNA"/>
</dbReference>
<proteinExistence type="predicted"/>
<evidence type="ECO:0000313" key="1">
    <source>
        <dbReference type="EMBL" id="CAK0878155.1"/>
    </source>
</evidence>
<keyword evidence="2" id="KW-1185">Reference proteome</keyword>
<evidence type="ECO:0008006" key="3">
    <source>
        <dbReference type="Google" id="ProtNLM"/>
    </source>
</evidence>
<gene>
    <name evidence="1" type="ORF">PCOR1329_LOCUS62008</name>
</gene>
<reference evidence="1" key="1">
    <citation type="submission" date="2023-10" db="EMBL/GenBank/DDBJ databases">
        <authorList>
            <person name="Chen Y."/>
            <person name="Shah S."/>
            <person name="Dougan E. K."/>
            <person name="Thang M."/>
            <person name="Chan C."/>
        </authorList>
    </citation>
    <scope>NUCLEOTIDE SEQUENCE [LARGE SCALE GENOMIC DNA]</scope>
</reference>
<evidence type="ECO:0000313" key="2">
    <source>
        <dbReference type="Proteomes" id="UP001189429"/>
    </source>
</evidence>
<accession>A0ABN9W0B6</accession>
<organism evidence="1 2">
    <name type="scientific">Prorocentrum cordatum</name>
    <dbReference type="NCBI Taxonomy" id="2364126"/>
    <lineage>
        <taxon>Eukaryota</taxon>
        <taxon>Sar</taxon>
        <taxon>Alveolata</taxon>
        <taxon>Dinophyceae</taxon>
        <taxon>Prorocentrales</taxon>
        <taxon>Prorocentraceae</taxon>
        <taxon>Prorocentrum</taxon>
    </lineage>
</organism>
<dbReference type="Proteomes" id="UP001189429">
    <property type="component" value="Unassembled WGS sequence"/>
</dbReference>
<name>A0ABN9W0B6_9DINO</name>
<sequence>MGLPEGGDAPVSSGMSVASGVSALTLAAPVGSSRTHKRGAQQRLQDVAIRQAKAARQARTVCGIHGCNKRLNASDKRSAVILCVDHFQTYTLGYMYLNDETVCQMTESDHAFRRVGFWTRSDIWEKLGYMPEQLSHKCQKLWNEKGEEVLGVLTDETEGAPRVFVLSCSKAVQKQEAKSSASATIHADQPAKVYEHSVGSLRSEWAPSGAPIISMKVLVERAVKKRDADKRKGIPAMKVLRARLRMTMIRAEILPQHSTSVGDADGLAAEVAELAQTDPVKAKWQLQIAKVSHSQALMGAALGRQRSTLKGYAAEAESMGRSEGASMREHVELNAKAEALVSENGWFSLPRSELCEILQSLKDKGVDFPTKAKNDCTARALQDWSQSTDGLEEKVAELIDIVQAWPQSSDCENTFDPLKPRLRHIEGSPKDLMTTMYDNLLRKVVIPLIKDGAKGFDAVMRVIKTVIGLVTVASDDENLNFEPYEDAADEMCSMLRGIAMIIQPDVAEQRRILATNRDFDRVQSVSANMGAGDINIIATLKQSSHYKGMLAEYIRCRPHYEDIMPRLLDVEKKLSVINGVGNFQEMFGILKLGWQVKLDAEGKVRAAQMQHVSHSLEACTLDVLKKVADKIEEQVFDEADATGLKELIDTCETVKLEFPCAHQLKSYVIALGQKQTVSGHVKSFVEALTSYQHAATRENRLAAARSIMGMTTTYKDFGVREKNSELEDAIYGYVTQALAHLGKGEDTHLIEATCNFMMTQCQVCSGLIGIITDLSTEGKKNKMAVEALANLHWELASIYNYMASGNDMPSRAANDNASEGLKRFVMGRAAMSQAKDTIGLEFFDRWVEELSTFAAEAGDLHCSSALDSAAKAVGKVARSMIFGCDDGLWHDGLETECGLEGYLQRASASLFVNCRPSSLKSEIDLVGSKVSAAKAAIQLHGDTDLARASAMLEIEGALDRMKITYFEGMALVMLRDNASAPLKLKRGLKTLFAGLPEQLVAHVPKTLLAEAQDKAGLKK</sequence>
<comment type="caution">
    <text evidence="1">The sequence shown here is derived from an EMBL/GenBank/DDBJ whole genome shotgun (WGS) entry which is preliminary data.</text>
</comment>